<dbReference type="Proteomes" id="UP000647339">
    <property type="component" value="Unassembled WGS sequence"/>
</dbReference>
<keyword evidence="3" id="KW-1185">Reference proteome</keyword>
<dbReference type="InterPro" id="IPR041049">
    <property type="entry name" value="DUF5615"/>
</dbReference>
<accession>A0ABQ1V4I3</accession>
<evidence type="ECO:0000313" key="3">
    <source>
        <dbReference type="Proteomes" id="UP000647339"/>
    </source>
</evidence>
<sequence length="113" mass="13163">MKVLFDQNVSFRIVNLLKDYYTEAKQVRLLGLENARDLEIWEYAKQKNYTIVTFDADFYELANIKGHPPKIIWLRMGNTSTKSIAEIMISMQPVIADFILSDDQEEIACLEID</sequence>
<evidence type="ECO:0000313" key="2">
    <source>
        <dbReference type="EMBL" id="GGF38598.1"/>
    </source>
</evidence>
<dbReference type="Pfam" id="PF18480">
    <property type="entry name" value="DUF5615"/>
    <property type="match status" value="1"/>
</dbReference>
<protein>
    <recommendedName>
        <fullName evidence="1">DUF5615 domain-containing protein</fullName>
    </recommendedName>
</protein>
<gene>
    <name evidence="2" type="ORF">GCM10011339_28990</name>
</gene>
<dbReference type="EMBL" id="BMIU01000014">
    <property type="protein sequence ID" value="GGF38598.1"/>
    <property type="molecule type" value="Genomic_DNA"/>
</dbReference>
<organism evidence="2 3">
    <name type="scientific">Echinicola rosea</name>
    <dbReference type="NCBI Taxonomy" id="1807691"/>
    <lineage>
        <taxon>Bacteria</taxon>
        <taxon>Pseudomonadati</taxon>
        <taxon>Bacteroidota</taxon>
        <taxon>Cytophagia</taxon>
        <taxon>Cytophagales</taxon>
        <taxon>Cyclobacteriaceae</taxon>
        <taxon>Echinicola</taxon>
    </lineage>
</organism>
<evidence type="ECO:0000259" key="1">
    <source>
        <dbReference type="Pfam" id="PF18480"/>
    </source>
</evidence>
<reference evidence="3" key="1">
    <citation type="journal article" date="2019" name="Int. J. Syst. Evol. Microbiol.">
        <title>The Global Catalogue of Microorganisms (GCM) 10K type strain sequencing project: providing services to taxonomists for standard genome sequencing and annotation.</title>
        <authorList>
            <consortium name="The Broad Institute Genomics Platform"/>
            <consortium name="The Broad Institute Genome Sequencing Center for Infectious Disease"/>
            <person name="Wu L."/>
            <person name="Ma J."/>
        </authorList>
    </citation>
    <scope>NUCLEOTIDE SEQUENCE [LARGE SCALE GENOMIC DNA]</scope>
    <source>
        <strain evidence="3">CGMCC 1.15407</strain>
    </source>
</reference>
<name>A0ABQ1V4I3_9BACT</name>
<feature type="domain" description="DUF5615" evidence="1">
    <location>
        <begin position="1"/>
        <end position="101"/>
    </location>
</feature>
<comment type="caution">
    <text evidence="2">The sequence shown here is derived from an EMBL/GenBank/DDBJ whole genome shotgun (WGS) entry which is preliminary data.</text>
</comment>
<dbReference type="RefSeq" id="WP_137402967.1">
    <property type="nucleotide sequence ID" value="NZ_BMIU01000014.1"/>
</dbReference>
<proteinExistence type="predicted"/>